<accession>A0ABZ2APM8</accession>
<dbReference type="RefSeq" id="XP_064718381.1">
    <property type="nucleotide sequence ID" value="XM_064862309.1"/>
</dbReference>
<dbReference type="Proteomes" id="UP001432216">
    <property type="component" value="Chromosome 1"/>
</dbReference>
<dbReference type="EMBL" id="CP143806">
    <property type="protein sequence ID" value="WVO19141.1"/>
    <property type="molecule type" value="Genomic_DNA"/>
</dbReference>
<keyword evidence="2" id="KW-1185">Reference proteome</keyword>
<evidence type="ECO:0000313" key="2">
    <source>
        <dbReference type="Proteomes" id="UP001432216"/>
    </source>
</evidence>
<dbReference type="GeneID" id="89987195"/>
<name>A0ABZ2APM8_9TREE</name>
<gene>
    <name evidence="1" type="ORF">IAS62_000419</name>
</gene>
<proteinExistence type="predicted"/>
<sequence>MRHLSPILFGTAFNGTGPVVTDVKQVSILNCRFDASTLAVLISSQDWVENMIRYGNGAPMANVSWPQDGTVQLQVWNPDTLERVIEHDALSQATKLLGTQVSFPGVLPNGTYDSTAGSKTIGLKILTGYDTASNLTSEYADADEFWNDSARANESTPVIFNTVSSAELGITIPLLGDSHDYMVFNCTVKHDGSRPFGGGIVGDQRMSSSWKMFTTIRSR</sequence>
<dbReference type="SUPFAM" id="SSF54001">
    <property type="entry name" value="Cysteine proteinases"/>
    <property type="match status" value="1"/>
</dbReference>
<organism evidence="1 2">
    <name type="scientific">Cryptococcus decagattii</name>
    <dbReference type="NCBI Taxonomy" id="1859122"/>
    <lineage>
        <taxon>Eukaryota</taxon>
        <taxon>Fungi</taxon>
        <taxon>Dikarya</taxon>
        <taxon>Basidiomycota</taxon>
        <taxon>Agaricomycotina</taxon>
        <taxon>Tremellomycetes</taxon>
        <taxon>Tremellales</taxon>
        <taxon>Cryptococcaceae</taxon>
        <taxon>Cryptococcus</taxon>
        <taxon>Cryptococcus gattii species complex</taxon>
    </lineage>
</organism>
<evidence type="ECO:0000313" key="1">
    <source>
        <dbReference type="EMBL" id="WVO19141.1"/>
    </source>
</evidence>
<dbReference type="InterPro" id="IPR038765">
    <property type="entry name" value="Papain-like_cys_pep_sf"/>
</dbReference>
<reference evidence="1 2" key="1">
    <citation type="submission" date="2024-01" db="EMBL/GenBank/DDBJ databases">
        <title>Comparative genomics of Cryptococcus and Kwoniella reveals pathogenesis evolution and contrasting modes of karyotype evolution via chromosome fusion or intercentromeric recombination.</title>
        <authorList>
            <person name="Coelho M.A."/>
            <person name="David-Palma M."/>
            <person name="Shea T."/>
            <person name="Bowers K."/>
            <person name="McGinley-Smith S."/>
            <person name="Mohammad A.W."/>
            <person name="Gnirke A."/>
            <person name="Yurkov A.M."/>
            <person name="Nowrousian M."/>
            <person name="Sun S."/>
            <person name="Cuomo C.A."/>
            <person name="Heitman J."/>
        </authorList>
    </citation>
    <scope>NUCLEOTIDE SEQUENCE [LARGE SCALE GENOMIC DNA]</scope>
    <source>
        <strain evidence="1 2">7685027</strain>
    </source>
</reference>
<protein>
    <submittedName>
        <fullName evidence="1">Uncharacterized protein</fullName>
    </submittedName>
</protein>